<accession>A0A922ICD5</accession>
<feature type="transmembrane region" description="Helical" evidence="1">
    <location>
        <begin position="223"/>
        <end position="246"/>
    </location>
</feature>
<evidence type="ECO:0000313" key="2">
    <source>
        <dbReference type="EMBL" id="KAH9528455.1"/>
    </source>
</evidence>
<feature type="transmembrane region" description="Helical" evidence="1">
    <location>
        <begin position="346"/>
        <end position="364"/>
    </location>
</feature>
<proteinExistence type="predicted"/>
<name>A0A922ICD5_DERFA</name>
<organism evidence="2 3">
    <name type="scientific">Dermatophagoides farinae</name>
    <name type="common">American house dust mite</name>
    <dbReference type="NCBI Taxonomy" id="6954"/>
    <lineage>
        <taxon>Eukaryota</taxon>
        <taxon>Metazoa</taxon>
        <taxon>Ecdysozoa</taxon>
        <taxon>Arthropoda</taxon>
        <taxon>Chelicerata</taxon>
        <taxon>Arachnida</taxon>
        <taxon>Acari</taxon>
        <taxon>Acariformes</taxon>
        <taxon>Sarcoptiformes</taxon>
        <taxon>Astigmata</taxon>
        <taxon>Psoroptidia</taxon>
        <taxon>Analgoidea</taxon>
        <taxon>Pyroglyphidae</taxon>
        <taxon>Dermatophagoidinae</taxon>
        <taxon>Dermatophagoides</taxon>
    </lineage>
</organism>
<feature type="transmembrane region" description="Helical" evidence="1">
    <location>
        <begin position="314"/>
        <end position="334"/>
    </location>
</feature>
<protein>
    <submittedName>
        <fullName evidence="2">Uncharacterized protein</fullName>
    </submittedName>
</protein>
<reference evidence="2" key="2">
    <citation type="journal article" date="2022" name="Res Sq">
        <title>Comparative Genomics Reveals Insights into the Divergent Evolution of Astigmatic Mites and Household Pest Adaptations.</title>
        <authorList>
            <person name="Xiong Q."/>
            <person name="Wan A.T.-Y."/>
            <person name="Liu X.-Y."/>
            <person name="Fung C.S.-H."/>
            <person name="Xiao X."/>
            <person name="Malainual N."/>
            <person name="Hou J."/>
            <person name="Wang L."/>
            <person name="Wang M."/>
            <person name="Yang K."/>
            <person name="Cui Y."/>
            <person name="Leung E."/>
            <person name="Nong W."/>
            <person name="Shin S.-K."/>
            <person name="Au S."/>
            <person name="Jeong K.Y."/>
            <person name="Chew F.T."/>
            <person name="Hui J."/>
            <person name="Leung T.F."/>
            <person name="Tungtrongchitr A."/>
            <person name="Zhong N."/>
            <person name="Liu Z."/>
            <person name="Tsui S."/>
        </authorList>
    </citation>
    <scope>NUCLEOTIDE SEQUENCE</scope>
    <source>
        <strain evidence="2">Derf</strain>
        <tissue evidence="2">Whole organism</tissue>
    </source>
</reference>
<keyword evidence="1" id="KW-1133">Transmembrane helix</keyword>
<dbReference type="AlphaFoldDB" id="A0A922ICD5"/>
<reference evidence="2" key="1">
    <citation type="submission" date="2013-05" db="EMBL/GenBank/DDBJ databases">
        <authorList>
            <person name="Yim A.K.Y."/>
            <person name="Chan T.F."/>
            <person name="Ji K.M."/>
            <person name="Liu X.Y."/>
            <person name="Zhou J.W."/>
            <person name="Li R.Q."/>
            <person name="Yang K.Y."/>
            <person name="Li J."/>
            <person name="Li M."/>
            <person name="Law P.T.W."/>
            <person name="Wu Y.L."/>
            <person name="Cai Z.L."/>
            <person name="Qin H."/>
            <person name="Bao Y."/>
            <person name="Leung R.K.K."/>
            <person name="Ng P.K.S."/>
            <person name="Zou J."/>
            <person name="Zhong X.J."/>
            <person name="Ran P.X."/>
            <person name="Zhong N.S."/>
            <person name="Liu Z.G."/>
            <person name="Tsui S.K.W."/>
        </authorList>
    </citation>
    <scope>NUCLEOTIDE SEQUENCE</scope>
    <source>
        <strain evidence="2">Derf</strain>
        <tissue evidence="2">Whole organism</tissue>
    </source>
</reference>
<comment type="caution">
    <text evidence="2">The sequence shown here is derived from an EMBL/GenBank/DDBJ whole genome shotgun (WGS) entry which is preliminary data.</text>
</comment>
<dbReference type="EMBL" id="ASGP02000001">
    <property type="protein sequence ID" value="KAH9528455.1"/>
    <property type="molecule type" value="Genomic_DNA"/>
</dbReference>
<feature type="transmembrane region" description="Helical" evidence="1">
    <location>
        <begin position="417"/>
        <end position="437"/>
    </location>
</feature>
<keyword evidence="1" id="KW-0472">Membrane</keyword>
<evidence type="ECO:0000256" key="1">
    <source>
        <dbReference type="SAM" id="Phobius"/>
    </source>
</evidence>
<keyword evidence="3" id="KW-1185">Reference proteome</keyword>
<keyword evidence="1" id="KW-0812">Transmembrane</keyword>
<feature type="transmembrane region" description="Helical" evidence="1">
    <location>
        <begin position="20"/>
        <end position="42"/>
    </location>
</feature>
<sequence>LKEIIDEHDTYKYRLKHRLIIVLFMITIMRIIICMISYYTNVYNIWQYDPLFNFFIYDHPHLFQRYSIILLCALLFGVESEIKLCFSPINTITFQLPYELSVKNLDQCEQCMITEKEKETLLLKNSKTNTATTVNNNRLYKRFISNELCQWYCLQMAKLDYYMNFKYVDQKKLEQYKLDTVPNITNESRSLLMILNYFIEQLCFSSYISFAHLFIWIDILFLTIHFAIILHNALTLVMMISITTIYQIHVLKKINSSLRLIAIQSHSINHPIVNGIYRSSFNLSEQITLMQLLIEHNRICQYIHHSSREIFSNLLFRILMLFFPSHLLGVSALWNQLGFWYDKLLISLIIFFEDFLLFPLYFIANQSKLLHRPQRNLLSIIHGIRRPLSLKIKYDHFFERLTTEPYYGYSIANIGTITYRMIFSLMLNYFGLFIFILPKEYMLKG</sequence>
<gene>
    <name evidence="2" type="ORF">DERF_002402</name>
</gene>
<feature type="transmembrane region" description="Helical" evidence="1">
    <location>
        <begin position="194"/>
        <end position="217"/>
    </location>
</feature>
<evidence type="ECO:0000313" key="3">
    <source>
        <dbReference type="Proteomes" id="UP000790347"/>
    </source>
</evidence>
<feature type="transmembrane region" description="Helical" evidence="1">
    <location>
        <begin position="62"/>
        <end position="78"/>
    </location>
</feature>
<feature type="non-terminal residue" evidence="2">
    <location>
        <position position="1"/>
    </location>
</feature>
<dbReference type="Proteomes" id="UP000790347">
    <property type="component" value="Unassembled WGS sequence"/>
</dbReference>